<evidence type="ECO:0000313" key="1">
    <source>
        <dbReference type="EMBL" id="AJO23980.1"/>
    </source>
</evidence>
<protein>
    <submittedName>
        <fullName evidence="1">Uncharacterized protein</fullName>
    </submittedName>
</protein>
<proteinExistence type="predicted"/>
<dbReference type="AlphaFoldDB" id="A0AAN0T988"/>
<keyword evidence="2" id="KW-1185">Reference proteome</keyword>
<name>A0AAN0T988_HEYCO</name>
<gene>
    <name evidence="1" type="ORF">SB48_HM08orf05094</name>
</gene>
<dbReference type="EMBL" id="CP010525">
    <property type="protein sequence ID" value="AJO23980.1"/>
    <property type="molecule type" value="Genomic_DNA"/>
</dbReference>
<dbReference type="Proteomes" id="UP000032024">
    <property type="component" value="Chromosome"/>
</dbReference>
<organism evidence="1 2">
    <name type="scientific">Heyndrickxia coagulans</name>
    <name type="common">Weizmannia coagulans</name>
    <dbReference type="NCBI Taxonomy" id="1398"/>
    <lineage>
        <taxon>Bacteria</taxon>
        <taxon>Bacillati</taxon>
        <taxon>Bacillota</taxon>
        <taxon>Bacilli</taxon>
        <taxon>Bacillales</taxon>
        <taxon>Bacillaceae</taxon>
        <taxon>Heyndrickxia</taxon>
    </lineage>
</organism>
<accession>A0AAN0T988</accession>
<sequence length="69" mass="7982">MVREESAEEKKHRHVAGAERFYESGFFSSPGSYDHRLSKRANDPFFYFLMEAGKIGISRPLSPVYQKNP</sequence>
<evidence type="ECO:0000313" key="2">
    <source>
        <dbReference type="Proteomes" id="UP000032024"/>
    </source>
</evidence>
<reference evidence="2" key="1">
    <citation type="submission" date="2015-01" db="EMBL/GenBank/DDBJ databases">
        <title>Comparative genome analysis of Bacillus coagulans HM-08, Clostridium butyricum HM-68, Bacillus subtilis HM-66 and Bacillus paralicheniformis BL-09.</title>
        <authorList>
            <person name="Zhang H."/>
        </authorList>
    </citation>
    <scope>NUCLEOTIDE SEQUENCE [LARGE SCALE GENOMIC DNA]</scope>
    <source>
        <strain evidence="2">HM-08</strain>
    </source>
</reference>